<dbReference type="InterPro" id="IPR036249">
    <property type="entry name" value="Thioredoxin-like_sf"/>
</dbReference>
<dbReference type="AlphaFoldDB" id="A0A7Z2T5A7"/>
<reference evidence="2 3" key="1">
    <citation type="submission" date="2020-01" db="EMBL/GenBank/DDBJ databases">
        <title>Whole genome and functional gene identification of agarase of Vibrio HN897.</title>
        <authorList>
            <person name="Liu Y."/>
            <person name="Zhao Z."/>
        </authorList>
    </citation>
    <scope>NUCLEOTIDE SEQUENCE [LARGE SCALE GENOMIC DNA]</scope>
    <source>
        <strain evidence="2 3">HN897</strain>
    </source>
</reference>
<dbReference type="EMBL" id="CP047475">
    <property type="protein sequence ID" value="QIA64678.1"/>
    <property type="molecule type" value="Genomic_DNA"/>
</dbReference>
<dbReference type="InterPro" id="IPR000866">
    <property type="entry name" value="AhpC/TSA"/>
</dbReference>
<dbReference type="PANTHER" id="PTHR42852:SF17">
    <property type="entry name" value="THIOREDOXIN-LIKE PROTEIN HI_1115"/>
    <property type="match status" value="1"/>
</dbReference>
<protein>
    <submittedName>
        <fullName evidence="2">Redoxin domain-containing protein</fullName>
    </submittedName>
</protein>
<gene>
    <name evidence="2" type="ORF">GT360_05195</name>
</gene>
<dbReference type="KEGG" id="vas:GT360_05195"/>
<organism evidence="2 3">
    <name type="scientific">Vibrio astriarenae</name>
    <dbReference type="NCBI Taxonomy" id="1481923"/>
    <lineage>
        <taxon>Bacteria</taxon>
        <taxon>Pseudomonadati</taxon>
        <taxon>Pseudomonadota</taxon>
        <taxon>Gammaproteobacteria</taxon>
        <taxon>Vibrionales</taxon>
        <taxon>Vibrionaceae</taxon>
        <taxon>Vibrio</taxon>
    </lineage>
</organism>
<dbReference type="InterPro" id="IPR050553">
    <property type="entry name" value="Thioredoxin_ResA/DsbE_sf"/>
</dbReference>
<dbReference type="GO" id="GO:0016209">
    <property type="term" value="F:antioxidant activity"/>
    <property type="evidence" value="ECO:0007669"/>
    <property type="project" value="InterPro"/>
</dbReference>
<dbReference type="Proteomes" id="UP000464262">
    <property type="component" value="Chromosome 1"/>
</dbReference>
<dbReference type="PROSITE" id="PS51352">
    <property type="entry name" value="THIOREDOXIN_2"/>
    <property type="match status" value="1"/>
</dbReference>
<accession>A0A7Z2T5A7</accession>
<evidence type="ECO:0000313" key="3">
    <source>
        <dbReference type="Proteomes" id="UP000464262"/>
    </source>
</evidence>
<evidence type="ECO:0000259" key="1">
    <source>
        <dbReference type="PROSITE" id="PS51352"/>
    </source>
</evidence>
<dbReference type="CDD" id="cd03011">
    <property type="entry name" value="TlpA_like_ScsD_MtbDsbE"/>
    <property type="match status" value="1"/>
</dbReference>
<proteinExistence type="predicted"/>
<dbReference type="PANTHER" id="PTHR42852">
    <property type="entry name" value="THIOL:DISULFIDE INTERCHANGE PROTEIN DSBE"/>
    <property type="match status" value="1"/>
</dbReference>
<sequence length="160" mass="17950">MRFIKQTCLYLSLFIVVSTGVDWYRTSDGLQELPSALISQTIDGESVDLVEMSSDSPVIVYFWATWCSVCRFVSPSVSWLSDYYPTYAVALSSGSDARVQAFTQSHNYNFETINDTQGSWMKSWQISVTPTIYILHQGEIKSATTGFTSPIGILVRAWLS</sequence>
<dbReference type="SUPFAM" id="SSF52833">
    <property type="entry name" value="Thioredoxin-like"/>
    <property type="match status" value="1"/>
</dbReference>
<evidence type="ECO:0000313" key="2">
    <source>
        <dbReference type="EMBL" id="QIA64678.1"/>
    </source>
</evidence>
<keyword evidence="3" id="KW-1185">Reference proteome</keyword>
<dbReference type="Gene3D" id="3.40.30.10">
    <property type="entry name" value="Glutaredoxin"/>
    <property type="match status" value="1"/>
</dbReference>
<name>A0A7Z2T5A7_9VIBR</name>
<dbReference type="InterPro" id="IPR013766">
    <property type="entry name" value="Thioredoxin_domain"/>
</dbReference>
<dbReference type="Pfam" id="PF00578">
    <property type="entry name" value="AhpC-TSA"/>
    <property type="match status" value="1"/>
</dbReference>
<dbReference type="GO" id="GO:0016491">
    <property type="term" value="F:oxidoreductase activity"/>
    <property type="evidence" value="ECO:0007669"/>
    <property type="project" value="InterPro"/>
</dbReference>
<feature type="domain" description="Thioredoxin" evidence="1">
    <location>
        <begin position="27"/>
        <end position="160"/>
    </location>
</feature>